<dbReference type="InterPro" id="IPR013378">
    <property type="entry name" value="InlB-like_B-rpt"/>
</dbReference>
<dbReference type="GO" id="GO:0030313">
    <property type="term" value="C:cell envelope"/>
    <property type="evidence" value="ECO:0007669"/>
    <property type="project" value="UniProtKB-SubCell"/>
</dbReference>
<dbReference type="InterPro" id="IPR042229">
    <property type="entry name" value="Listeria/Bacterioides_rpt_sf"/>
</dbReference>
<organism evidence="2">
    <name type="scientific">uncultured bacterium contig00061</name>
    <dbReference type="NCBI Taxonomy" id="1181544"/>
    <lineage>
        <taxon>Bacteria</taxon>
        <taxon>environmental samples</taxon>
    </lineage>
</organism>
<reference evidence="2" key="1">
    <citation type="submission" date="2012-03" db="EMBL/GenBank/DDBJ databases">
        <title>Functional metagenomics reveals considerable lignocellulase gene clusters in the gut microbiome of a wood-feeding higher termite.</title>
        <authorList>
            <person name="Liu N."/>
        </authorList>
    </citation>
    <scope>NUCLEOTIDE SEQUENCE</scope>
</reference>
<sequence>MSVTIAGVSSRTVFPEEAFDKVNYTFKKDGVEKTVEEESSGTFVLETGNDWTVTVEGYKSNILVAQGTSGTFTVSQSVSTPVQVKLYIVESAIGEGAGTLVIDIEKPANTSITLLLLENLFDGDDPEVVEDDNANIPAGIYLLTVKLKDDNSEKTAGVSEVVYIYPSMTTTFTKIFTTLHFTTDGFQPVFAVSGKFESLNGPAQFMVATDGPPRTVTIPNSRSVLNARSASNSLSLATTVYDMSGVLEDGDVIFNLKGTYDSATGNYTMSAAASFVRYTINGGNNGATATLAVNVPGQGWLSFIVSVDTNESVDIPDTAEPPDEAPVEGLPESMWGSWEDAWTYYADNPDYNSFTTSAYFNQWYYESYTNSIYQGNADFSAIKYTIIEYEELEDGVYDVIFTYPRYNATDEQKKVAAEEFLEYVDIKNAEFWPLDYAPWDNEAAFGHWNTDYSVFTSTYDTEIWWYICDKPAHAKYGEVIFINWDLFAEKVNSKPIAGDFWAIVNDPEDTNKKGSIETFFEDNNIAHSYYYGAWDSSGTRIYDYWPPAEYYETFWDKTYYFIQRDGKVAFSGWDRYADKLQRWYSEDYYNIYVSQYVEPETWFTRAKLYMDGDEFVFQYYGENENGDSEGASVVTQEMIDNGYYGVPSCTTMSLETIQSLTFNEDYWHYSKLYMRQRSAPRYNHLEGGAPPPPPSLPVNITGNLGNYSWGENNGPVYTQARWELSSANVTLAKTPGTKLVLQLSNVPASALHLVWQGPTNAIAGNTSLWWKQAEILNDTGGIINGSSTTWDASSKTLTINLSAAADYAAFITQPDLNLIIAYYGGDSVNALGITSANLNLATFTVSFNSNGGSSVNQITGVASGSTISAPAAPTRTGYSFAGWYKEEELTNAWTFATDTVTANTTLYAKWTLDTGTATITYIWNDGIDDNTIASTTDNITFVPGSGTFARVLINGQIVAADTSSYTFSSAGKGAGNYTITFMVKDSSNAYNKNYTVTVE</sequence>
<dbReference type="EMBL" id="JQ844188">
    <property type="protein sequence ID" value="AGS52282.1"/>
    <property type="molecule type" value="Genomic_DNA"/>
</dbReference>
<dbReference type="Gene3D" id="2.60.40.4270">
    <property type="entry name" value="Listeria-Bacteroides repeat domain"/>
    <property type="match status" value="1"/>
</dbReference>
<dbReference type="AlphaFoldDB" id="A0A806JYV6"/>
<dbReference type="NCBIfam" id="TIGR02543">
    <property type="entry name" value="List_Bact_rpt"/>
    <property type="match status" value="1"/>
</dbReference>
<proteinExistence type="predicted"/>
<name>A0A806JYV6_9BACT</name>
<protein>
    <submittedName>
        <fullName evidence="2">Glycoside hydrolase family 5</fullName>
    </submittedName>
</protein>
<dbReference type="GO" id="GO:0016787">
    <property type="term" value="F:hydrolase activity"/>
    <property type="evidence" value="ECO:0007669"/>
    <property type="project" value="UniProtKB-KW"/>
</dbReference>
<dbReference type="Pfam" id="PF09479">
    <property type="entry name" value="Flg_new"/>
    <property type="match status" value="1"/>
</dbReference>
<evidence type="ECO:0000256" key="1">
    <source>
        <dbReference type="ARBA" id="ARBA00004196"/>
    </source>
</evidence>
<evidence type="ECO:0000313" key="2">
    <source>
        <dbReference type="EMBL" id="AGS52282.1"/>
    </source>
</evidence>
<keyword evidence="2" id="KW-0378">Hydrolase</keyword>
<accession>A0A806JYV6</accession>
<comment type="subcellular location">
    <subcellularLocation>
        <location evidence="1">Cell envelope</location>
    </subcellularLocation>
</comment>